<gene>
    <name evidence="1" type="ORF">SDC9_195566</name>
</gene>
<name>A0A645IAX3_9ZZZZ</name>
<organism evidence="1">
    <name type="scientific">bioreactor metagenome</name>
    <dbReference type="NCBI Taxonomy" id="1076179"/>
    <lineage>
        <taxon>unclassified sequences</taxon>
        <taxon>metagenomes</taxon>
        <taxon>ecological metagenomes</taxon>
    </lineage>
</organism>
<reference evidence="1" key="1">
    <citation type="submission" date="2019-08" db="EMBL/GenBank/DDBJ databases">
        <authorList>
            <person name="Kucharzyk K."/>
            <person name="Murdoch R.W."/>
            <person name="Higgins S."/>
            <person name="Loffler F."/>
        </authorList>
    </citation>
    <scope>NUCLEOTIDE SEQUENCE</scope>
</reference>
<proteinExistence type="predicted"/>
<protein>
    <submittedName>
        <fullName evidence="1">Uncharacterized protein</fullName>
    </submittedName>
</protein>
<accession>A0A645IAX3</accession>
<dbReference type="AlphaFoldDB" id="A0A645IAX3"/>
<evidence type="ECO:0000313" key="1">
    <source>
        <dbReference type="EMBL" id="MPN47962.1"/>
    </source>
</evidence>
<comment type="caution">
    <text evidence="1">The sequence shown here is derived from an EMBL/GenBank/DDBJ whole genome shotgun (WGS) entry which is preliminary data.</text>
</comment>
<dbReference type="EMBL" id="VSSQ01109864">
    <property type="protein sequence ID" value="MPN47962.1"/>
    <property type="molecule type" value="Genomic_DNA"/>
</dbReference>
<sequence>MSLVDNLIKKIRKMSDEELKDWIIDNTYCPYLLDKSEIDCKSTCRECWEEDK</sequence>